<dbReference type="Proteomes" id="UP001321760">
    <property type="component" value="Unassembled WGS sequence"/>
</dbReference>
<reference evidence="2" key="2">
    <citation type="submission" date="2023-05" db="EMBL/GenBank/DDBJ databases">
        <authorList>
            <consortium name="Lawrence Berkeley National Laboratory"/>
            <person name="Steindorff A."/>
            <person name="Hensen N."/>
            <person name="Bonometti L."/>
            <person name="Westerberg I."/>
            <person name="Brannstrom I.O."/>
            <person name="Guillou S."/>
            <person name="Cros-Aarteil S."/>
            <person name="Calhoun S."/>
            <person name="Haridas S."/>
            <person name="Kuo A."/>
            <person name="Mondo S."/>
            <person name="Pangilinan J."/>
            <person name="Riley R."/>
            <person name="Labutti K."/>
            <person name="Andreopoulos B."/>
            <person name="Lipzen A."/>
            <person name="Chen C."/>
            <person name="Yanf M."/>
            <person name="Daum C."/>
            <person name="Ng V."/>
            <person name="Clum A."/>
            <person name="Ohm R."/>
            <person name="Martin F."/>
            <person name="Silar P."/>
            <person name="Natvig D."/>
            <person name="Lalanne C."/>
            <person name="Gautier V."/>
            <person name="Ament-Velasquez S.L."/>
            <person name="Kruys A."/>
            <person name="Hutchinson M.I."/>
            <person name="Powell A.J."/>
            <person name="Barry K."/>
            <person name="Miller A.N."/>
            <person name="Grigoriev I.V."/>
            <person name="Debuchy R."/>
            <person name="Gladieux P."/>
            <person name="Thoren M.H."/>
            <person name="Johannesson H."/>
        </authorList>
    </citation>
    <scope>NUCLEOTIDE SEQUENCE</scope>
    <source>
        <strain evidence="2">PSN243</strain>
    </source>
</reference>
<feature type="transmembrane region" description="Helical" evidence="1">
    <location>
        <begin position="29"/>
        <end position="45"/>
    </location>
</feature>
<organism evidence="2 3">
    <name type="scientific">Podospora aff. communis PSN243</name>
    <dbReference type="NCBI Taxonomy" id="3040156"/>
    <lineage>
        <taxon>Eukaryota</taxon>
        <taxon>Fungi</taxon>
        <taxon>Dikarya</taxon>
        <taxon>Ascomycota</taxon>
        <taxon>Pezizomycotina</taxon>
        <taxon>Sordariomycetes</taxon>
        <taxon>Sordariomycetidae</taxon>
        <taxon>Sordariales</taxon>
        <taxon>Podosporaceae</taxon>
        <taxon>Podospora</taxon>
    </lineage>
</organism>
<keyword evidence="1" id="KW-0812">Transmembrane</keyword>
<reference evidence="2" key="1">
    <citation type="journal article" date="2023" name="Mol. Phylogenet. Evol.">
        <title>Genome-scale phylogeny and comparative genomics of the fungal order Sordariales.</title>
        <authorList>
            <person name="Hensen N."/>
            <person name="Bonometti L."/>
            <person name="Westerberg I."/>
            <person name="Brannstrom I.O."/>
            <person name="Guillou S."/>
            <person name="Cros-Aarteil S."/>
            <person name="Calhoun S."/>
            <person name="Haridas S."/>
            <person name="Kuo A."/>
            <person name="Mondo S."/>
            <person name="Pangilinan J."/>
            <person name="Riley R."/>
            <person name="LaButti K."/>
            <person name="Andreopoulos B."/>
            <person name="Lipzen A."/>
            <person name="Chen C."/>
            <person name="Yan M."/>
            <person name="Daum C."/>
            <person name="Ng V."/>
            <person name="Clum A."/>
            <person name="Steindorff A."/>
            <person name="Ohm R.A."/>
            <person name="Martin F."/>
            <person name="Silar P."/>
            <person name="Natvig D.O."/>
            <person name="Lalanne C."/>
            <person name="Gautier V."/>
            <person name="Ament-Velasquez S.L."/>
            <person name="Kruys A."/>
            <person name="Hutchinson M.I."/>
            <person name="Powell A.J."/>
            <person name="Barry K."/>
            <person name="Miller A.N."/>
            <person name="Grigoriev I.V."/>
            <person name="Debuchy R."/>
            <person name="Gladieux P."/>
            <person name="Hiltunen Thoren M."/>
            <person name="Johannesson H."/>
        </authorList>
    </citation>
    <scope>NUCLEOTIDE SEQUENCE</scope>
    <source>
        <strain evidence="2">PSN243</strain>
    </source>
</reference>
<dbReference type="AlphaFoldDB" id="A0AAV9G8U4"/>
<name>A0AAV9G8U4_9PEZI</name>
<keyword evidence="1" id="KW-0472">Membrane</keyword>
<keyword evidence="3" id="KW-1185">Reference proteome</keyword>
<feature type="transmembrane region" description="Helical" evidence="1">
    <location>
        <begin position="370"/>
        <end position="390"/>
    </location>
</feature>
<proteinExistence type="predicted"/>
<accession>A0AAV9G8U4</accession>
<comment type="caution">
    <text evidence="2">The sequence shown here is derived from an EMBL/GenBank/DDBJ whole genome shotgun (WGS) entry which is preliminary data.</text>
</comment>
<evidence type="ECO:0000313" key="3">
    <source>
        <dbReference type="Proteomes" id="UP001321760"/>
    </source>
</evidence>
<sequence length="488" mass="54382">MITFRPQCTFPQEGPAFVYQPDIRSTMDIIWSSVIIIFLCTWSILHTNVPCQLRPLPHPQSRLEYLLRLCASGWRALKVKAGWMIFTIFVPEYILGAAVDDFWSSQVITKAIVAFQGEEKHADEIEWTLTHTHYAHIGGVAVKFPPDETNGAPISGEPLAADMFLKVFVDRNQRGSRYLGSSDWNVHRHHYSLARNYIINSVGLGGRQGRVASNHRTANGARALCGDFWTLSALQLLEARKAGIIDKFPSVTVSEIDDKSKSDNLVKTLALVQVVWLGIQLSLRANAGRQSSQMEVMALAFAVCAFITYALLLQRPKDLNTPTVIQAVRSPTEEEFARIVEWSVCLDFAQLTPSIPNFALAFYDPRMESWLHAAGTLGGLFVFGSVHLVAWNFSFPTATEQLLWRIAAASIAVTPLLFMAHLVFGQEKASASRFGGVVRFIVAIAGWTIILLFTVSRLFLLVEAFRSTYFLPPSTYVATFAENIPHMG</sequence>
<feature type="transmembrane region" description="Helical" evidence="1">
    <location>
        <begin position="402"/>
        <end position="424"/>
    </location>
</feature>
<evidence type="ECO:0000256" key="1">
    <source>
        <dbReference type="SAM" id="Phobius"/>
    </source>
</evidence>
<protein>
    <submittedName>
        <fullName evidence="2">Uncharacterized protein</fullName>
    </submittedName>
</protein>
<evidence type="ECO:0000313" key="2">
    <source>
        <dbReference type="EMBL" id="KAK4443630.1"/>
    </source>
</evidence>
<dbReference type="EMBL" id="MU865989">
    <property type="protein sequence ID" value="KAK4443630.1"/>
    <property type="molecule type" value="Genomic_DNA"/>
</dbReference>
<dbReference type="PANTHER" id="PTHR35043:SF7">
    <property type="entry name" value="TRANSCRIPTION FACTOR DOMAIN-CONTAINING PROTEIN"/>
    <property type="match status" value="1"/>
</dbReference>
<gene>
    <name evidence="2" type="ORF">QBC34DRAFT_200902</name>
</gene>
<dbReference type="PANTHER" id="PTHR35043">
    <property type="entry name" value="TRANSCRIPTION FACTOR DOMAIN-CONTAINING PROTEIN"/>
    <property type="match status" value="1"/>
</dbReference>
<feature type="transmembrane region" description="Helical" evidence="1">
    <location>
        <begin position="436"/>
        <end position="460"/>
    </location>
</feature>
<feature type="transmembrane region" description="Helical" evidence="1">
    <location>
        <begin position="295"/>
        <end position="312"/>
    </location>
</feature>
<keyword evidence="1" id="KW-1133">Transmembrane helix</keyword>